<sequence length="108" mass="12150">MKFERLRLELVLRQQAQLQFLLEFGLCETFEADGRDDSVGPVAHRNELRIRSVGTGEHLRKDPGIPLGELRQLHGALHGLPCLQIPQRRGADMRRHAAAVGAHPDRCV</sequence>
<evidence type="ECO:0000313" key="2">
    <source>
        <dbReference type="Proteomes" id="UP000616724"/>
    </source>
</evidence>
<dbReference type="Proteomes" id="UP000616724">
    <property type="component" value="Unassembled WGS sequence"/>
</dbReference>
<accession>A0A8J3RJ39</accession>
<organism evidence="1 2">
    <name type="scientific">Planobispora longispora</name>
    <dbReference type="NCBI Taxonomy" id="28887"/>
    <lineage>
        <taxon>Bacteria</taxon>
        <taxon>Bacillati</taxon>
        <taxon>Actinomycetota</taxon>
        <taxon>Actinomycetes</taxon>
        <taxon>Streptosporangiales</taxon>
        <taxon>Streptosporangiaceae</taxon>
        <taxon>Planobispora</taxon>
    </lineage>
</organism>
<proteinExistence type="predicted"/>
<name>A0A8J3RJ39_9ACTN</name>
<keyword evidence="2" id="KW-1185">Reference proteome</keyword>
<evidence type="ECO:0000313" key="1">
    <source>
        <dbReference type="EMBL" id="GIH74589.1"/>
    </source>
</evidence>
<protein>
    <submittedName>
        <fullName evidence="1">Uncharacterized protein</fullName>
    </submittedName>
</protein>
<reference evidence="1 2" key="1">
    <citation type="submission" date="2021-01" db="EMBL/GenBank/DDBJ databases">
        <title>Whole genome shotgun sequence of Planobispora longispora NBRC 13918.</title>
        <authorList>
            <person name="Komaki H."/>
            <person name="Tamura T."/>
        </authorList>
    </citation>
    <scope>NUCLEOTIDE SEQUENCE [LARGE SCALE GENOMIC DNA]</scope>
    <source>
        <strain evidence="1 2">NBRC 13918</strain>
    </source>
</reference>
<gene>
    <name evidence="1" type="ORF">Plo01_10180</name>
</gene>
<dbReference type="AlphaFoldDB" id="A0A8J3RJ39"/>
<dbReference type="EMBL" id="BOOH01000010">
    <property type="protein sequence ID" value="GIH74589.1"/>
    <property type="molecule type" value="Genomic_DNA"/>
</dbReference>
<comment type="caution">
    <text evidence="1">The sequence shown here is derived from an EMBL/GenBank/DDBJ whole genome shotgun (WGS) entry which is preliminary data.</text>
</comment>